<dbReference type="Proteomes" id="UP000221538">
    <property type="component" value="Unassembled WGS sequence"/>
</dbReference>
<evidence type="ECO:0000256" key="1">
    <source>
        <dbReference type="ARBA" id="ARBA00022692"/>
    </source>
</evidence>
<feature type="transmembrane region" description="Helical" evidence="4">
    <location>
        <begin position="335"/>
        <end position="358"/>
    </location>
</feature>
<evidence type="ECO:0000256" key="3">
    <source>
        <dbReference type="ARBA" id="ARBA00023136"/>
    </source>
</evidence>
<dbReference type="InterPro" id="IPR036259">
    <property type="entry name" value="MFS_trans_sf"/>
</dbReference>
<keyword evidence="2 4" id="KW-1133">Transmembrane helix</keyword>
<feature type="transmembrane region" description="Helical" evidence="4">
    <location>
        <begin position="171"/>
        <end position="190"/>
    </location>
</feature>
<dbReference type="Pfam" id="PF07690">
    <property type="entry name" value="MFS_1"/>
    <property type="match status" value="1"/>
</dbReference>
<evidence type="ECO:0000256" key="4">
    <source>
        <dbReference type="SAM" id="Phobius"/>
    </source>
</evidence>
<dbReference type="RefSeq" id="WP_099185843.1">
    <property type="nucleotide sequence ID" value="NZ_BEWI01000031.1"/>
</dbReference>
<dbReference type="SUPFAM" id="SSF103473">
    <property type="entry name" value="MFS general substrate transporter"/>
    <property type="match status" value="1"/>
</dbReference>
<feature type="transmembrane region" description="Helical" evidence="4">
    <location>
        <begin position="75"/>
        <end position="93"/>
    </location>
</feature>
<proteinExistence type="predicted"/>
<comment type="caution">
    <text evidence="6">The sequence shown here is derived from an EMBL/GenBank/DDBJ whole genome shotgun (WGS) entry which is preliminary data.</text>
</comment>
<evidence type="ECO:0000259" key="5">
    <source>
        <dbReference type="PROSITE" id="PS50850"/>
    </source>
</evidence>
<feature type="transmembrane region" description="Helical" evidence="4">
    <location>
        <begin position="129"/>
        <end position="150"/>
    </location>
</feature>
<evidence type="ECO:0000256" key="2">
    <source>
        <dbReference type="ARBA" id="ARBA00022989"/>
    </source>
</evidence>
<reference evidence="6 7" key="1">
    <citation type="journal article" date="2013" name="Biodegradation">
        <title>Occurrence of 4-tert-butylphenol (4-t-BP) biodegradation in an aquatic sample caused by the presence of Spirodela polyrrhiza and isolation of a 4-t-BP-utilizing bacterium.</title>
        <authorList>
            <person name="Ogata Y."/>
            <person name="Toyama T."/>
            <person name="Yu N."/>
            <person name="Wang X."/>
            <person name="Sei K."/>
            <person name="Ike M."/>
        </authorList>
    </citation>
    <scope>NUCLEOTIDE SEQUENCE [LARGE SCALE GENOMIC DNA]</scope>
    <source>
        <strain evidence="6 7">OMI</strain>
    </source>
</reference>
<feature type="transmembrane region" description="Helical" evidence="4">
    <location>
        <begin position="309"/>
        <end position="329"/>
    </location>
</feature>
<accession>A0A292ZAJ1</accession>
<evidence type="ECO:0000313" key="6">
    <source>
        <dbReference type="EMBL" id="GAY21742.1"/>
    </source>
</evidence>
<dbReference type="PANTHER" id="PTHR11360">
    <property type="entry name" value="MONOCARBOXYLATE TRANSPORTER"/>
    <property type="match status" value="1"/>
</dbReference>
<feature type="transmembrane region" description="Helical" evidence="4">
    <location>
        <begin position="370"/>
        <end position="393"/>
    </location>
</feature>
<feature type="transmembrane region" description="Helical" evidence="4">
    <location>
        <begin position="245"/>
        <end position="267"/>
    </location>
</feature>
<dbReference type="PANTHER" id="PTHR11360:SF284">
    <property type="entry name" value="EG:103B4.3 PROTEIN-RELATED"/>
    <property type="match status" value="1"/>
</dbReference>
<dbReference type="AlphaFoldDB" id="A0A292ZAJ1"/>
<sequence length="428" mass="45638">MTQKLEVTPAATRSPYIQHAVHDSQWQAAVHEWRTNWRVGLAAFLAIGLSYGAFQGISSLFILPLQETFGWSRTQIVLSHYASLALAIIAPFAGRLIDRFGARYIMLWGMSLSAIAYVALAAMNGSLAVFYTLMIMSAVCGLSSSGLTCSRVISETFVRSRGLSLAIARSGLALASAALPILLFTVISRFGWRAGYIMEALLVLFVALPAVYFWIGRSHEHEVRDTATSSAGLPSWGDLLSNRRIWLLCIGAGLGYAPATSIMSQFQPLLMTKGITAESAAALVGVAGIASLLGALVTGSLVDRYWAPGIAFLFACGSAVGSSMLALNAPIEGPIAWGAVLLIGFGLGAEIDVVAYMVARYFGVKSFASFYGLAIFFMAACGAIGASLLAMAFDHYGNYDLALFVIAGCFITAGCTYLLMGRYPREDD</sequence>
<dbReference type="InterPro" id="IPR050327">
    <property type="entry name" value="Proton-linked_MCT"/>
</dbReference>
<keyword evidence="3 4" id="KW-0472">Membrane</keyword>
<organism evidence="6 7">
    <name type="scientific">Sphingobium fuliginis (strain ATCC 27551)</name>
    <dbReference type="NCBI Taxonomy" id="336203"/>
    <lineage>
        <taxon>Bacteria</taxon>
        <taxon>Pseudomonadati</taxon>
        <taxon>Pseudomonadota</taxon>
        <taxon>Alphaproteobacteria</taxon>
        <taxon>Sphingomonadales</taxon>
        <taxon>Sphingomonadaceae</taxon>
        <taxon>Sphingobium</taxon>
    </lineage>
</organism>
<protein>
    <submittedName>
        <fullName evidence="6">Major facilitator superfamily MFS_1</fullName>
    </submittedName>
</protein>
<name>A0A292ZAJ1_SPHSA</name>
<feature type="transmembrane region" description="Helical" evidence="4">
    <location>
        <begin position="196"/>
        <end position="215"/>
    </location>
</feature>
<dbReference type="EMBL" id="BEWI01000031">
    <property type="protein sequence ID" value="GAY21742.1"/>
    <property type="molecule type" value="Genomic_DNA"/>
</dbReference>
<dbReference type="InterPro" id="IPR020846">
    <property type="entry name" value="MFS_dom"/>
</dbReference>
<evidence type="ECO:0000313" key="7">
    <source>
        <dbReference type="Proteomes" id="UP000221538"/>
    </source>
</evidence>
<feature type="transmembrane region" description="Helical" evidence="4">
    <location>
        <begin position="41"/>
        <end position="63"/>
    </location>
</feature>
<reference evidence="6 7" key="2">
    <citation type="journal article" date="2013" name="Environ. Sci. Technol.">
        <title>The 4-tert-butylphenol-utilizing bacterium Sphingobium fuliginis OMI can degrade bisphenols via phenolic ring hydroxylation and meta-cleavage pathway.</title>
        <authorList>
            <person name="Ogata Y."/>
            <person name="Goda S."/>
            <person name="Toyama T."/>
            <person name="Sei K."/>
            <person name="Ike M."/>
        </authorList>
    </citation>
    <scope>NUCLEOTIDE SEQUENCE [LARGE SCALE GENOMIC DNA]</scope>
    <source>
        <strain evidence="6 7">OMI</strain>
    </source>
</reference>
<feature type="transmembrane region" description="Helical" evidence="4">
    <location>
        <begin position="279"/>
        <end position="302"/>
    </location>
</feature>
<gene>
    <name evidence="6" type="ORF">SFOMI_2295</name>
</gene>
<dbReference type="PROSITE" id="PS50850">
    <property type="entry name" value="MFS"/>
    <property type="match status" value="1"/>
</dbReference>
<feature type="domain" description="Major facilitator superfamily (MFS) profile" evidence="5">
    <location>
        <begin position="36"/>
        <end position="425"/>
    </location>
</feature>
<dbReference type="Gene3D" id="1.20.1250.20">
    <property type="entry name" value="MFS general substrate transporter like domains"/>
    <property type="match status" value="2"/>
</dbReference>
<dbReference type="GO" id="GO:0022857">
    <property type="term" value="F:transmembrane transporter activity"/>
    <property type="evidence" value="ECO:0007669"/>
    <property type="project" value="InterPro"/>
</dbReference>
<keyword evidence="1 4" id="KW-0812">Transmembrane</keyword>
<feature type="transmembrane region" description="Helical" evidence="4">
    <location>
        <begin position="105"/>
        <end position="123"/>
    </location>
</feature>
<feature type="transmembrane region" description="Helical" evidence="4">
    <location>
        <begin position="399"/>
        <end position="420"/>
    </location>
</feature>
<dbReference type="InterPro" id="IPR011701">
    <property type="entry name" value="MFS"/>
</dbReference>